<evidence type="ECO:0000313" key="3">
    <source>
        <dbReference type="Proteomes" id="UP001500621"/>
    </source>
</evidence>
<accession>A0ABP8WIE9</accession>
<protein>
    <submittedName>
        <fullName evidence="2">NmrA family NAD(P)-binding protein</fullName>
    </submittedName>
</protein>
<keyword evidence="3" id="KW-1185">Reference proteome</keyword>
<dbReference type="Gene3D" id="3.90.25.10">
    <property type="entry name" value="UDP-galactose 4-epimerase, domain 1"/>
    <property type="match status" value="1"/>
</dbReference>
<reference evidence="3" key="1">
    <citation type="journal article" date="2019" name="Int. J. Syst. Evol. Microbiol.">
        <title>The Global Catalogue of Microorganisms (GCM) 10K type strain sequencing project: providing services to taxonomists for standard genome sequencing and annotation.</title>
        <authorList>
            <consortium name="The Broad Institute Genomics Platform"/>
            <consortium name="The Broad Institute Genome Sequencing Center for Infectious Disease"/>
            <person name="Wu L."/>
            <person name="Ma J."/>
        </authorList>
    </citation>
    <scope>NUCLEOTIDE SEQUENCE [LARGE SCALE GENOMIC DNA]</scope>
    <source>
        <strain evidence="3">JCM 18127</strain>
    </source>
</reference>
<dbReference type="InterPro" id="IPR036291">
    <property type="entry name" value="NAD(P)-bd_dom_sf"/>
</dbReference>
<dbReference type="PANTHER" id="PTHR43162:SF1">
    <property type="entry name" value="PRESTALK A DIFFERENTIATION PROTEIN A"/>
    <property type="match status" value="1"/>
</dbReference>
<dbReference type="EMBL" id="BAABIM010000003">
    <property type="protein sequence ID" value="GAA4690393.1"/>
    <property type="molecule type" value="Genomic_DNA"/>
</dbReference>
<dbReference type="Gene3D" id="3.40.50.720">
    <property type="entry name" value="NAD(P)-binding Rossmann-like Domain"/>
    <property type="match status" value="1"/>
</dbReference>
<comment type="caution">
    <text evidence="2">The sequence shown here is derived from an EMBL/GenBank/DDBJ whole genome shotgun (WGS) entry which is preliminary data.</text>
</comment>
<dbReference type="Pfam" id="PF05368">
    <property type="entry name" value="NmrA"/>
    <property type="match status" value="1"/>
</dbReference>
<evidence type="ECO:0000313" key="2">
    <source>
        <dbReference type="EMBL" id="GAA4690393.1"/>
    </source>
</evidence>
<organism evidence="2 3">
    <name type="scientific">Nocardioides nanhaiensis</name>
    <dbReference type="NCBI Taxonomy" id="1476871"/>
    <lineage>
        <taxon>Bacteria</taxon>
        <taxon>Bacillati</taxon>
        <taxon>Actinomycetota</taxon>
        <taxon>Actinomycetes</taxon>
        <taxon>Propionibacteriales</taxon>
        <taxon>Nocardioidaceae</taxon>
        <taxon>Nocardioides</taxon>
    </lineage>
</organism>
<sequence>MTFIVHGASGAQGFPVLSALRAAGHDATAAVRDPSSIVGAAVAVDYSSVDSLVSAYRDASGVFVHIPVGSPQHQSEVASNVAIALARAGVRRVVMSTSGYTLEADSGPAILAEALESSGASYAILEPKLFLENLLLPPVLGPARSEGVLRYPVRADYPLSWVSHLDVADAAVRLLTDESVTGRVTIGALPALLGSDLADGFSTYLETSVVFEAQDPEEFGRQIIPMFGEQGARPVIDSYVWRQTQVSEVIDEEPSAQRLLGLSPRTVAQWLEEAAV</sequence>
<dbReference type="Proteomes" id="UP001500621">
    <property type="component" value="Unassembled WGS sequence"/>
</dbReference>
<dbReference type="PANTHER" id="PTHR43162">
    <property type="match status" value="1"/>
</dbReference>
<evidence type="ECO:0000259" key="1">
    <source>
        <dbReference type="Pfam" id="PF05368"/>
    </source>
</evidence>
<dbReference type="RefSeq" id="WP_345267341.1">
    <property type="nucleotide sequence ID" value="NZ_BAABIM010000003.1"/>
</dbReference>
<dbReference type="InterPro" id="IPR008030">
    <property type="entry name" value="NmrA-like"/>
</dbReference>
<proteinExistence type="predicted"/>
<gene>
    <name evidence="2" type="ORF">GCM10023226_30350</name>
</gene>
<dbReference type="InterPro" id="IPR051604">
    <property type="entry name" value="Ergot_Alk_Oxidoreductase"/>
</dbReference>
<dbReference type="SUPFAM" id="SSF51735">
    <property type="entry name" value="NAD(P)-binding Rossmann-fold domains"/>
    <property type="match status" value="1"/>
</dbReference>
<name>A0ABP8WIE9_9ACTN</name>
<feature type="domain" description="NmrA-like" evidence="1">
    <location>
        <begin position="3"/>
        <end position="244"/>
    </location>
</feature>